<keyword evidence="4 6" id="KW-1133">Transmembrane helix</keyword>
<protein>
    <submittedName>
        <fullName evidence="8">YitT family protein</fullName>
    </submittedName>
</protein>
<dbReference type="InterPro" id="IPR003740">
    <property type="entry name" value="YitT"/>
</dbReference>
<evidence type="ECO:0000256" key="3">
    <source>
        <dbReference type="ARBA" id="ARBA00022692"/>
    </source>
</evidence>
<gene>
    <name evidence="8" type="ORF">P6P90_01590</name>
</gene>
<evidence type="ECO:0000313" key="8">
    <source>
        <dbReference type="EMBL" id="MDG5752693.1"/>
    </source>
</evidence>
<evidence type="ECO:0000256" key="5">
    <source>
        <dbReference type="ARBA" id="ARBA00023136"/>
    </source>
</evidence>
<feature type="transmembrane region" description="Helical" evidence="6">
    <location>
        <begin position="140"/>
        <end position="161"/>
    </location>
</feature>
<dbReference type="InterPro" id="IPR015867">
    <property type="entry name" value="N-reg_PII/ATP_PRibTrfase_C"/>
</dbReference>
<evidence type="ECO:0000256" key="2">
    <source>
        <dbReference type="ARBA" id="ARBA00022475"/>
    </source>
</evidence>
<evidence type="ECO:0000313" key="9">
    <source>
        <dbReference type="Proteomes" id="UP001218246"/>
    </source>
</evidence>
<dbReference type="PANTHER" id="PTHR33545">
    <property type="entry name" value="UPF0750 MEMBRANE PROTEIN YITT-RELATED"/>
    <property type="match status" value="1"/>
</dbReference>
<sequence length="269" mass="28800">MRNLFGVVIGSLLVAISFNIFLIPHKVLSSGLSGIAIIVGILTPFNAGIVNLLLNLPILVLGYIGLGKRFIFNTILSVLVISVGMYYIPVVPIASEALLSSLFGGVIAGAGIGLVLNCFGSTGGFDVIGMLISKTRDIQLGGFLILLNAVVIVVSGFFFTWDAALNSLLSIYVTGKVIDAVHTKHRKLTLMIVTNKAEEMKQSLLTSVVRGITLLEGEGAYSSEKKRVLMTVISREELFGIKSLISETDPQAFVNITETVEVLGLFRRG</sequence>
<keyword evidence="5 6" id="KW-0472">Membrane</keyword>
<dbReference type="PANTHER" id="PTHR33545:SF5">
    <property type="entry name" value="UPF0750 MEMBRANE PROTEIN YITT"/>
    <property type="match status" value="1"/>
</dbReference>
<dbReference type="RefSeq" id="WP_124563792.1">
    <property type="nucleotide sequence ID" value="NZ_JARRRY010000001.1"/>
</dbReference>
<dbReference type="Pfam" id="PF10035">
    <property type="entry name" value="DUF2179"/>
    <property type="match status" value="1"/>
</dbReference>
<keyword evidence="3 6" id="KW-0812">Transmembrane</keyword>
<dbReference type="Pfam" id="PF02588">
    <property type="entry name" value="YitT_membrane"/>
    <property type="match status" value="1"/>
</dbReference>
<proteinExistence type="predicted"/>
<accession>A0ABT6H1R1</accession>
<dbReference type="InterPro" id="IPR051461">
    <property type="entry name" value="UPF0750_membrane"/>
</dbReference>
<comment type="subcellular location">
    <subcellularLocation>
        <location evidence="1">Cell membrane</location>
        <topology evidence="1">Multi-pass membrane protein</topology>
    </subcellularLocation>
</comment>
<dbReference type="PIRSF" id="PIRSF006483">
    <property type="entry name" value="Membrane_protein_YitT"/>
    <property type="match status" value="1"/>
</dbReference>
<feature type="transmembrane region" description="Helical" evidence="6">
    <location>
        <begin position="35"/>
        <end position="63"/>
    </location>
</feature>
<feature type="transmembrane region" description="Helical" evidence="6">
    <location>
        <begin position="70"/>
        <end position="91"/>
    </location>
</feature>
<feature type="domain" description="DUF2179" evidence="7">
    <location>
        <begin position="210"/>
        <end position="264"/>
    </location>
</feature>
<dbReference type="CDD" id="cd16380">
    <property type="entry name" value="YitT_C"/>
    <property type="match status" value="1"/>
</dbReference>
<evidence type="ECO:0000256" key="4">
    <source>
        <dbReference type="ARBA" id="ARBA00022989"/>
    </source>
</evidence>
<dbReference type="Gene3D" id="3.30.70.120">
    <property type="match status" value="1"/>
</dbReference>
<dbReference type="InterPro" id="IPR019264">
    <property type="entry name" value="DUF2179"/>
</dbReference>
<evidence type="ECO:0000256" key="1">
    <source>
        <dbReference type="ARBA" id="ARBA00004651"/>
    </source>
</evidence>
<keyword evidence="9" id="KW-1185">Reference proteome</keyword>
<organism evidence="8 9">
    <name type="scientific">Ectobacillus antri</name>
    <dbReference type="NCBI Taxonomy" id="2486280"/>
    <lineage>
        <taxon>Bacteria</taxon>
        <taxon>Bacillati</taxon>
        <taxon>Bacillota</taxon>
        <taxon>Bacilli</taxon>
        <taxon>Bacillales</taxon>
        <taxon>Bacillaceae</taxon>
        <taxon>Ectobacillus</taxon>
    </lineage>
</organism>
<evidence type="ECO:0000259" key="7">
    <source>
        <dbReference type="Pfam" id="PF10035"/>
    </source>
</evidence>
<feature type="transmembrane region" description="Helical" evidence="6">
    <location>
        <begin position="97"/>
        <end position="119"/>
    </location>
</feature>
<feature type="transmembrane region" description="Helical" evidence="6">
    <location>
        <begin position="5"/>
        <end position="23"/>
    </location>
</feature>
<keyword evidence="2" id="KW-1003">Cell membrane</keyword>
<reference evidence="8 9" key="1">
    <citation type="submission" date="2023-04" db="EMBL/GenBank/DDBJ databases">
        <title>Ectobacillus antri isolated from activated sludge.</title>
        <authorList>
            <person name="Yan P."/>
            <person name="Liu X."/>
        </authorList>
    </citation>
    <scope>NUCLEOTIDE SEQUENCE [LARGE SCALE GENOMIC DNA]</scope>
    <source>
        <strain evidence="8 9">C18H</strain>
    </source>
</reference>
<name>A0ABT6H1R1_9BACI</name>
<comment type="caution">
    <text evidence="8">The sequence shown here is derived from an EMBL/GenBank/DDBJ whole genome shotgun (WGS) entry which is preliminary data.</text>
</comment>
<dbReference type="EMBL" id="JARULN010000001">
    <property type="protein sequence ID" value="MDG5752693.1"/>
    <property type="molecule type" value="Genomic_DNA"/>
</dbReference>
<evidence type="ECO:0000256" key="6">
    <source>
        <dbReference type="SAM" id="Phobius"/>
    </source>
</evidence>
<dbReference type="Proteomes" id="UP001218246">
    <property type="component" value="Unassembled WGS sequence"/>
</dbReference>